<dbReference type="Proteomes" id="UP000279089">
    <property type="component" value="Unassembled WGS sequence"/>
</dbReference>
<dbReference type="EMBL" id="RMBX01000004">
    <property type="protein sequence ID" value="RPD41370.1"/>
    <property type="molecule type" value="Genomic_DNA"/>
</dbReference>
<proteinExistence type="predicted"/>
<sequence length="100" mass="11511">MIIDVNKQDLSALYDKAKEKYKECINNKENEFLQKEVGASLKSVMSKEKSIKIVFSPEFTGKYLVEICLALSDKDDSLLGEYMYVENEKGDIIDDSLVFW</sequence>
<comment type="caution">
    <text evidence="1">The sequence shown here is derived from an EMBL/GenBank/DDBJ whole genome shotgun (WGS) entry which is preliminary data.</text>
</comment>
<reference evidence="2" key="1">
    <citation type="submission" date="2018-11" db="EMBL/GenBank/DDBJ databases">
        <title>Chitinophaga lutea sp.nov., isolate from arsenic contaminated soil.</title>
        <authorList>
            <person name="Zong Y."/>
        </authorList>
    </citation>
    <scope>NUCLEOTIDE SEQUENCE [LARGE SCALE GENOMIC DNA]</scope>
    <source>
        <strain evidence="2">YLT18</strain>
    </source>
</reference>
<evidence type="ECO:0000313" key="1">
    <source>
        <dbReference type="EMBL" id="RPD41370.1"/>
    </source>
</evidence>
<dbReference type="AlphaFoldDB" id="A0A3N4MMU5"/>
<accession>A0A3N4MMU5</accession>
<dbReference type="RefSeq" id="WP_120516329.1">
    <property type="nucleotide sequence ID" value="NZ_QXZY01000005.1"/>
</dbReference>
<dbReference type="OrthoDB" id="675372at2"/>
<evidence type="ECO:0008006" key="3">
    <source>
        <dbReference type="Google" id="ProtNLM"/>
    </source>
</evidence>
<protein>
    <recommendedName>
        <fullName evidence="3">DUF3887 domain-containing protein</fullName>
    </recommendedName>
</protein>
<name>A0A3N4MMU5_9BACT</name>
<gene>
    <name evidence="1" type="ORF">EG028_08600</name>
</gene>
<keyword evidence="2" id="KW-1185">Reference proteome</keyword>
<organism evidence="1 2">
    <name type="scientific">Chitinophaga barathri</name>
    <dbReference type="NCBI Taxonomy" id="1647451"/>
    <lineage>
        <taxon>Bacteria</taxon>
        <taxon>Pseudomonadati</taxon>
        <taxon>Bacteroidota</taxon>
        <taxon>Chitinophagia</taxon>
        <taxon>Chitinophagales</taxon>
        <taxon>Chitinophagaceae</taxon>
        <taxon>Chitinophaga</taxon>
    </lineage>
</organism>
<evidence type="ECO:0000313" key="2">
    <source>
        <dbReference type="Proteomes" id="UP000279089"/>
    </source>
</evidence>